<dbReference type="InterPro" id="IPR014978">
    <property type="entry name" value="Gln-Leu-Gln_QLQ"/>
</dbReference>
<evidence type="ECO:0000259" key="5">
    <source>
        <dbReference type="PROSITE" id="PS51192"/>
    </source>
</evidence>
<feature type="compositionally biased region" description="Gly residues" evidence="4">
    <location>
        <begin position="1"/>
        <end position="12"/>
    </location>
</feature>
<keyword evidence="2" id="KW-0804">Transcription</keyword>
<dbReference type="AlphaFoldDB" id="A0A835PUG2"/>
<dbReference type="Gene3D" id="1.20.5.170">
    <property type="match status" value="1"/>
</dbReference>
<proteinExistence type="predicted"/>
<comment type="caution">
    <text evidence="7">The sequence shown here is derived from an EMBL/GenBank/DDBJ whole genome shotgun (WGS) entry which is preliminary data.</text>
</comment>
<evidence type="ECO:0000259" key="6">
    <source>
        <dbReference type="PROSITE" id="PS51666"/>
    </source>
</evidence>
<evidence type="ECO:0000256" key="4">
    <source>
        <dbReference type="SAM" id="MobiDB-lite"/>
    </source>
</evidence>
<feature type="region of interest" description="Disordered" evidence="4">
    <location>
        <begin position="1"/>
        <end position="43"/>
    </location>
</feature>
<accession>A0A835PUG2</accession>
<evidence type="ECO:0000256" key="1">
    <source>
        <dbReference type="ARBA" id="ARBA00004123"/>
    </source>
</evidence>
<name>A0A835PUG2_VANPL</name>
<comment type="subcellular location">
    <subcellularLocation>
        <location evidence="1">Nucleus</location>
    </subcellularLocation>
</comment>
<evidence type="ECO:0000313" key="7">
    <source>
        <dbReference type="EMBL" id="KAG0459148.1"/>
    </source>
</evidence>
<dbReference type="OrthoDB" id="6017at2759"/>
<dbReference type="Pfam" id="PF08880">
    <property type="entry name" value="QLQ"/>
    <property type="match status" value="1"/>
</dbReference>
<reference evidence="7 8" key="1">
    <citation type="journal article" date="2020" name="Nat. Food">
        <title>A phased Vanilla planifolia genome enables genetic improvement of flavour and production.</title>
        <authorList>
            <person name="Hasing T."/>
            <person name="Tang H."/>
            <person name="Brym M."/>
            <person name="Khazi F."/>
            <person name="Huang T."/>
            <person name="Chambers A.H."/>
        </authorList>
    </citation>
    <scope>NUCLEOTIDE SEQUENCE [LARGE SCALE GENOMIC DNA]</scope>
    <source>
        <tissue evidence="7">Leaf</tissue>
    </source>
</reference>
<organism evidence="7 8">
    <name type="scientific">Vanilla planifolia</name>
    <name type="common">Vanilla</name>
    <dbReference type="NCBI Taxonomy" id="51239"/>
    <lineage>
        <taxon>Eukaryota</taxon>
        <taxon>Viridiplantae</taxon>
        <taxon>Streptophyta</taxon>
        <taxon>Embryophyta</taxon>
        <taxon>Tracheophyta</taxon>
        <taxon>Spermatophyta</taxon>
        <taxon>Magnoliopsida</taxon>
        <taxon>Liliopsida</taxon>
        <taxon>Asparagales</taxon>
        <taxon>Orchidaceae</taxon>
        <taxon>Vanilloideae</taxon>
        <taxon>Vanilleae</taxon>
        <taxon>Vanilla</taxon>
    </lineage>
</organism>
<keyword evidence="2" id="KW-0805">Transcription regulation</keyword>
<feature type="compositionally biased region" description="Low complexity" evidence="4">
    <location>
        <begin position="398"/>
        <end position="407"/>
    </location>
</feature>
<dbReference type="Pfam" id="PF00176">
    <property type="entry name" value="SNF2-rel_dom"/>
    <property type="match status" value="1"/>
</dbReference>
<evidence type="ECO:0000256" key="3">
    <source>
        <dbReference type="ARBA" id="ARBA00023242"/>
    </source>
</evidence>
<feature type="compositionally biased region" description="Polar residues" evidence="4">
    <location>
        <begin position="328"/>
        <end position="346"/>
    </location>
</feature>
<dbReference type="PANTHER" id="PTHR10799">
    <property type="entry name" value="SNF2/RAD54 HELICASE FAMILY"/>
    <property type="match status" value="1"/>
</dbReference>
<dbReference type="GO" id="GO:0005524">
    <property type="term" value="F:ATP binding"/>
    <property type="evidence" value="ECO:0007669"/>
    <property type="project" value="InterPro"/>
</dbReference>
<dbReference type="Proteomes" id="UP000639772">
    <property type="component" value="Chromosome 12"/>
</dbReference>
<dbReference type="InterPro" id="IPR014001">
    <property type="entry name" value="Helicase_ATP-bd"/>
</dbReference>
<dbReference type="GO" id="GO:0005634">
    <property type="term" value="C:nucleus"/>
    <property type="evidence" value="ECO:0007669"/>
    <property type="project" value="UniProtKB-SubCell"/>
</dbReference>
<feature type="region of interest" description="Disordered" evidence="4">
    <location>
        <begin position="438"/>
        <end position="457"/>
    </location>
</feature>
<dbReference type="InterPro" id="IPR027417">
    <property type="entry name" value="P-loop_NTPase"/>
</dbReference>
<dbReference type="SUPFAM" id="SSF52540">
    <property type="entry name" value="P-loop containing nucleoside triphosphate hydrolases"/>
    <property type="match status" value="1"/>
</dbReference>
<feature type="compositionally biased region" description="Low complexity" evidence="4">
    <location>
        <begin position="22"/>
        <end position="43"/>
    </location>
</feature>
<dbReference type="PROSITE" id="PS51666">
    <property type="entry name" value="QLQ"/>
    <property type="match status" value="1"/>
</dbReference>
<feature type="domain" description="QLQ" evidence="6">
    <location>
        <begin position="472"/>
        <end position="508"/>
    </location>
</feature>
<gene>
    <name evidence="7" type="ORF">HPP92_022276</name>
</gene>
<evidence type="ECO:0000313" key="8">
    <source>
        <dbReference type="Proteomes" id="UP000639772"/>
    </source>
</evidence>
<sequence length="1110" mass="123462">MQSGGGASGRGLGPAVAPLPPGRSSSSSSASPSSSSSAVSAPRVGFESLKQQLAWRQSLQQQQIQHLRKPEEGSLMTHNVGAVQGVAEGGTLPSSSGAPALQSPILPLDNSRQLREVKQPSEHCQEQPKNHMPHAYVQFAMLAAQQQQRSQENIAVPQGGKFGIMGPPLRDQEMHVNNFKMQELTSIRGNQTQGFRFSNSAEQGGHHNRNNKLGNAIDVQKNEMKPTQSSARQFTTASMVRPMQSQQLHGNMGSIANNQLMMAQLQAMQTWAMERNIDLTHPANANLLAQFLPILHSNRLPVMLKPNASVVSAQNSNVSTSKPEVISSPVNSENSAQGNSMNSQHGQDGRTLRSGVGSNLLSSNNMQAHQPLHGVSSAKQQHERGEISGVAGGSSAFSLHQLQHQSQGSVSPSQTIDLPSAKNNPSRSDSLQIQFLKQSQRTPLSPSPLSDASRSQVQVQGGAVQMEKQHIGFTKQQLHVLKAQILAFRRLKRGERALPPEVLQAISPPPLESKVQLPFLPSGANKPEKIAGQIVGEHERQPEKIEAPQLAPPSESTIQKLLPTADEKELQANPKPIEIVAHREFSQTASAASSGKVKEAYPVSVKSEHDVDEDSSLKCGTDAEKGKSPPLASASVDSGHMKQFAMNNGNDPSKNLTAKKYHGPLFDFPAFIRKYDVLGLTAINNSINLALAYDIKELLFEEGKIVLSKKRAENMEKISNLLSFNLERRRIRPDIVLRLQIEEKKLRLLDIQASLRDAVDEQQQEIMAMPDRPYRKFVRQCERQRTELLRHVQQLQKATREKQLKSIFLWRKKLLETHWSIRDARTTRNRGVAKYHEKMLREFSKRKDDDHNKRMEALKNNDVDRYREMLLEQQTSITGDGAQRYAVLSSFLSQTEEYLHKLGAKITTTKKQQDLEEAANAAANAARSQGLSEEEVKAVAACAREEVMIRNTFSEMNAPRDRSSVNKYYNLAHAINERVVRQPSMLRAGTLRDYQLVGLQWMLSLYNNKLNGILADEMGLGKTVQVMALIAYLMEFKGNYGPHLIIVPNAVLVNWKSELHNWLPSVSCIFYVGIKEERSRLFSHEVCAMKFNVLVTTYEFVMYDRSNYQD</sequence>
<feature type="region of interest" description="Disordered" evidence="4">
    <location>
        <begin position="315"/>
        <end position="429"/>
    </location>
</feature>
<feature type="compositionally biased region" description="Polar residues" evidence="4">
    <location>
        <begin position="408"/>
        <end position="429"/>
    </location>
</feature>
<feature type="domain" description="Helicase ATP-binding" evidence="5">
    <location>
        <begin position="1003"/>
        <end position="1110"/>
    </location>
</feature>
<protein>
    <submittedName>
        <fullName evidence="7">Uncharacterized protein</fullName>
    </submittedName>
</protein>
<dbReference type="GO" id="GO:0006355">
    <property type="term" value="P:regulation of DNA-templated transcription"/>
    <property type="evidence" value="ECO:0007669"/>
    <property type="project" value="InterPro"/>
</dbReference>
<feature type="region of interest" description="Disordered" evidence="4">
    <location>
        <begin position="591"/>
        <end position="635"/>
    </location>
</feature>
<dbReference type="SMART" id="SM00951">
    <property type="entry name" value="QLQ"/>
    <property type="match status" value="1"/>
</dbReference>
<dbReference type="Gene3D" id="3.40.50.10810">
    <property type="entry name" value="Tandem AAA-ATPase domain"/>
    <property type="match status" value="1"/>
</dbReference>
<dbReference type="EMBL" id="JADCNM010000012">
    <property type="protein sequence ID" value="KAG0459148.1"/>
    <property type="molecule type" value="Genomic_DNA"/>
</dbReference>
<keyword evidence="3" id="KW-0539">Nucleus</keyword>
<dbReference type="PROSITE" id="PS51192">
    <property type="entry name" value="HELICASE_ATP_BIND_1"/>
    <property type="match status" value="1"/>
</dbReference>
<evidence type="ECO:0000256" key="2">
    <source>
        <dbReference type="ARBA" id="ARBA00023015"/>
    </source>
</evidence>
<dbReference type="InterPro" id="IPR000330">
    <property type="entry name" value="SNF2_N"/>
</dbReference>
<dbReference type="InterPro" id="IPR038718">
    <property type="entry name" value="SNF2-like_sf"/>
</dbReference>